<dbReference type="RefSeq" id="WP_126463353.1">
    <property type="nucleotide sequence ID" value="NZ_AP018721.1"/>
</dbReference>
<dbReference type="InterPro" id="IPR036467">
    <property type="entry name" value="LS/RS_sf"/>
</dbReference>
<gene>
    <name evidence="7" type="primary">ribH</name>
    <name evidence="8" type="ORF">EDC61_10510</name>
</gene>
<comment type="caution">
    <text evidence="8">The sequence shown here is derived from an EMBL/GenBank/DDBJ whole genome shotgun (WGS) entry which is preliminary data.</text>
</comment>
<keyword evidence="5 7" id="KW-0808">Transferase</keyword>
<dbReference type="GO" id="GO:0000906">
    <property type="term" value="F:6,7-dimethyl-8-ribityllumazine synthase activity"/>
    <property type="evidence" value="ECO:0007669"/>
    <property type="project" value="UniProtKB-UniRule"/>
</dbReference>
<dbReference type="InterPro" id="IPR002180">
    <property type="entry name" value="LS/RS"/>
</dbReference>
<reference evidence="8 9" key="1">
    <citation type="submission" date="2019-03" db="EMBL/GenBank/DDBJ databases">
        <title>Genomic Encyclopedia of Type Strains, Phase IV (KMG-IV): sequencing the most valuable type-strain genomes for metagenomic binning, comparative biology and taxonomic classification.</title>
        <authorList>
            <person name="Goeker M."/>
        </authorList>
    </citation>
    <scope>NUCLEOTIDE SEQUENCE [LARGE SCALE GENOMIC DNA]</scope>
    <source>
        <strain evidence="8 9">DSM 103923</strain>
    </source>
</reference>
<dbReference type="Proteomes" id="UP000295135">
    <property type="component" value="Unassembled WGS sequence"/>
</dbReference>
<dbReference type="SUPFAM" id="SSF52121">
    <property type="entry name" value="Lumazine synthase"/>
    <property type="match status" value="1"/>
</dbReference>
<dbReference type="Gene3D" id="3.40.50.960">
    <property type="entry name" value="Lumazine/riboflavin synthase"/>
    <property type="match status" value="1"/>
</dbReference>
<keyword evidence="9" id="KW-1185">Reference proteome</keyword>
<comment type="function">
    <text evidence="7">Catalyzes the formation of 6,7-dimethyl-8-ribityllumazine by condensation of 5-amino-6-(D-ribitylamino)uracil with 3,4-dihydroxy-2-butanone 4-phosphate. This is the penultimate step in the biosynthesis of riboflavin.</text>
</comment>
<dbReference type="Pfam" id="PF00885">
    <property type="entry name" value="DMRL_synthase"/>
    <property type="match status" value="1"/>
</dbReference>
<comment type="similarity">
    <text evidence="2 7">Belongs to the DMRL synthase family.</text>
</comment>
<evidence type="ECO:0000313" key="9">
    <source>
        <dbReference type="Proteomes" id="UP000295135"/>
    </source>
</evidence>
<name>A0A4R3JVY1_9PROT</name>
<evidence type="ECO:0000256" key="2">
    <source>
        <dbReference type="ARBA" id="ARBA00007424"/>
    </source>
</evidence>
<dbReference type="OrthoDB" id="9809709at2"/>
<keyword evidence="4 7" id="KW-0686">Riboflavin biosynthesis</keyword>
<feature type="binding site" evidence="7">
    <location>
        <begin position="62"/>
        <end position="64"/>
    </location>
    <ligand>
        <name>5-amino-6-(D-ribitylamino)uracil</name>
        <dbReference type="ChEBI" id="CHEBI:15934"/>
    </ligand>
</feature>
<organism evidence="8 9">
    <name type="scientific">Sulfuritortus calidifontis</name>
    <dbReference type="NCBI Taxonomy" id="1914471"/>
    <lineage>
        <taxon>Bacteria</taxon>
        <taxon>Pseudomonadati</taxon>
        <taxon>Pseudomonadota</taxon>
        <taxon>Betaproteobacteria</taxon>
        <taxon>Nitrosomonadales</taxon>
        <taxon>Thiobacillaceae</taxon>
        <taxon>Sulfuritortus</taxon>
    </lineage>
</organism>
<accession>A0A4R3JVY1</accession>
<feature type="binding site" evidence="7">
    <location>
        <position position="28"/>
    </location>
    <ligand>
        <name>5-amino-6-(D-ribitylamino)uracil</name>
        <dbReference type="ChEBI" id="CHEBI:15934"/>
    </ligand>
</feature>
<dbReference type="CDD" id="cd09209">
    <property type="entry name" value="Lumazine_synthase-I"/>
    <property type="match status" value="1"/>
</dbReference>
<sequence>MPRYDNICEHEINLDGKGIRVGIVMSRFNIDICEGLLSACTAELTKLGVKESDMCIATVPGALEIPLALQKLAATGKYDALIALGAVVRGDTYHFEVVSNEMASGIMQVTLDTGLPIANAVLTTNTDDQALLRMSQKGAEAAQVVVEMVNLFKAV</sequence>
<evidence type="ECO:0000256" key="7">
    <source>
        <dbReference type="HAMAP-Rule" id="MF_00178"/>
    </source>
</evidence>
<feature type="active site" description="Proton donor" evidence="7">
    <location>
        <position position="94"/>
    </location>
</feature>
<feature type="binding site" evidence="7">
    <location>
        <begin position="91"/>
        <end position="92"/>
    </location>
    <ligand>
        <name>(2S)-2-hydroxy-3-oxobutyl phosphate</name>
        <dbReference type="ChEBI" id="CHEBI:58830"/>
    </ligand>
</feature>
<dbReference type="GO" id="GO:0005829">
    <property type="term" value="C:cytosol"/>
    <property type="evidence" value="ECO:0007669"/>
    <property type="project" value="TreeGrafter"/>
</dbReference>
<comment type="pathway">
    <text evidence="1 7">Cofactor biosynthesis; riboflavin biosynthesis; riboflavin from 2-hydroxy-3-oxobutyl phosphate and 5-amino-6-(D-ribitylamino)uracil: step 1/2.</text>
</comment>
<evidence type="ECO:0000256" key="5">
    <source>
        <dbReference type="ARBA" id="ARBA00022679"/>
    </source>
</evidence>
<dbReference type="PANTHER" id="PTHR21058">
    <property type="entry name" value="6,7-DIMETHYL-8-RIBITYLLUMAZINE SYNTHASE DMRL SYNTHASE LUMAZINE SYNTHASE"/>
    <property type="match status" value="1"/>
</dbReference>
<dbReference type="NCBIfam" id="TIGR00114">
    <property type="entry name" value="lumazine-synth"/>
    <property type="match status" value="1"/>
</dbReference>
<evidence type="ECO:0000256" key="1">
    <source>
        <dbReference type="ARBA" id="ARBA00004917"/>
    </source>
</evidence>
<evidence type="ECO:0000256" key="3">
    <source>
        <dbReference type="ARBA" id="ARBA00012664"/>
    </source>
</evidence>
<dbReference type="EC" id="2.5.1.78" evidence="3 7"/>
<dbReference type="PANTHER" id="PTHR21058:SF0">
    <property type="entry name" value="6,7-DIMETHYL-8-RIBITYLLUMAZINE SYNTHASE"/>
    <property type="match status" value="1"/>
</dbReference>
<feature type="binding site" evidence="7">
    <location>
        <begin position="86"/>
        <end position="88"/>
    </location>
    <ligand>
        <name>5-amino-6-(D-ribitylamino)uracil</name>
        <dbReference type="ChEBI" id="CHEBI:15934"/>
    </ligand>
</feature>
<dbReference type="AlphaFoldDB" id="A0A4R3JVY1"/>
<dbReference type="UniPathway" id="UPA00275">
    <property type="reaction ID" value="UER00404"/>
</dbReference>
<protein>
    <recommendedName>
        <fullName evidence="3 7">6,7-dimethyl-8-ribityllumazine synthase</fullName>
        <shortName evidence="7">DMRL synthase</shortName>
        <shortName evidence="7">LS</shortName>
        <shortName evidence="7">Lumazine synthase</shortName>
        <ecNumber evidence="3 7">2.5.1.78</ecNumber>
    </recommendedName>
</protein>
<comment type="catalytic activity">
    <reaction evidence="6 7">
        <text>(2S)-2-hydroxy-3-oxobutyl phosphate + 5-amino-6-(D-ribitylamino)uracil = 6,7-dimethyl-8-(1-D-ribityl)lumazine + phosphate + 2 H2O + H(+)</text>
        <dbReference type="Rhea" id="RHEA:26152"/>
        <dbReference type="ChEBI" id="CHEBI:15377"/>
        <dbReference type="ChEBI" id="CHEBI:15378"/>
        <dbReference type="ChEBI" id="CHEBI:15934"/>
        <dbReference type="ChEBI" id="CHEBI:43474"/>
        <dbReference type="ChEBI" id="CHEBI:58201"/>
        <dbReference type="ChEBI" id="CHEBI:58830"/>
        <dbReference type="EC" id="2.5.1.78"/>
    </reaction>
</comment>
<evidence type="ECO:0000256" key="6">
    <source>
        <dbReference type="ARBA" id="ARBA00048785"/>
    </source>
</evidence>
<dbReference type="GO" id="GO:0009231">
    <property type="term" value="P:riboflavin biosynthetic process"/>
    <property type="evidence" value="ECO:0007669"/>
    <property type="project" value="UniProtKB-UniRule"/>
</dbReference>
<evidence type="ECO:0000313" key="8">
    <source>
        <dbReference type="EMBL" id="TCS72356.1"/>
    </source>
</evidence>
<dbReference type="InterPro" id="IPR034964">
    <property type="entry name" value="LS"/>
</dbReference>
<dbReference type="GO" id="GO:0009349">
    <property type="term" value="C:riboflavin synthase complex"/>
    <property type="evidence" value="ECO:0007669"/>
    <property type="project" value="UniProtKB-UniRule"/>
</dbReference>
<feature type="binding site" evidence="7">
    <location>
        <position position="119"/>
    </location>
    <ligand>
        <name>5-amino-6-(D-ribitylamino)uracil</name>
        <dbReference type="ChEBI" id="CHEBI:15934"/>
    </ligand>
</feature>
<dbReference type="EMBL" id="SLZY01000005">
    <property type="protein sequence ID" value="TCS72356.1"/>
    <property type="molecule type" value="Genomic_DNA"/>
</dbReference>
<proteinExistence type="inferred from homology"/>
<evidence type="ECO:0000256" key="4">
    <source>
        <dbReference type="ARBA" id="ARBA00022619"/>
    </source>
</evidence>
<dbReference type="HAMAP" id="MF_00178">
    <property type="entry name" value="Lumazine_synth"/>
    <property type="match status" value="1"/>
</dbReference>
<feature type="binding site" evidence="7">
    <location>
        <position position="133"/>
    </location>
    <ligand>
        <name>(2S)-2-hydroxy-3-oxobutyl phosphate</name>
        <dbReference type="ChEBI" id="CHEBI:58830"/>
    </ligand>
</feature>